<feature type="binding site" evidence="2">
    <location>
        <position position="45"/>
    </location>
    <ligand>
        <name>substrate</name>
    </ligand>
</feature>
<feature type="binding site" evidence="2">
    <location>
        <begin position="29"/>
        <end position="32"/>
    </location>
    <ligand>
        <name>substrate</name>
    </ligand>
</feature>
<keyword evidence="2" id="KW-0479">Metal-binding</keyword>
<organism evidence="3 4">
    <name type="scientific">Candidatus Yanofskybacteria bacterium GW2011_GWA1_48_10</name>
    <dbReference type="NCBI Taxonomy" id="1619022"/>
    <lineage>
        <taxon>Bacteria</taxon>
        <taxon>Candidatus Yanofskyibacteriota</taxon>
    </lineage>
</organism>
<keyword evidence="2" id="KW-0460">Magnesium</keyword>
<feature type="binding site" evidence="2">
    <location>
        <position position="28"/>
    </location>
    <ligand>
        <name>Mg(2+)</name>
        <dbReference type="ChEBI" id="CHEBI:18420"/>
    </ligand>
</feature>
<evidence type="ECO:0000256" key="2">
    <source>
        <dbReference type="HAMAP-Rule" id="MF_01139"/>
    </source>
</evidence>
<dbReference type="NCBIfam" id="TIGR00055">
    <property type="entry name" value="uppS"/>
    <property type="match status" value="1"/>
</dbReference>
<dbReference type="SUPFAM" id="SSF64005">
    <property type="entry name" value="Undecaprenyl diphosphate synthase"/>
    <property type="match status" value="1"/>
</dbReference>
<feature type="binding site" evidence="2">
    <location>
        <position position="79"/>
    </location>
    <ligand>
        <name>substrate</name>
    </ligand>
</feature>
<accession>A0A0G1X607</accession>
<evidence type="ECO:0000313" key="3">
    <source>
        <dbReference type="EMBL" id="KKU89845.1"/>
    </source>
</evidence>
<comment type="function">
    <text evidence="2">Catalyzes the condensation of isopentenyl diphosphate (IPP) with allylic pyrophosphates generating different type of terpenoids.</text>
</comment>
<evidence type="ECO:0000313" key="4">
    <source>
        <dbReference type="Proteomes" id="UP000034403"/>
    </source>
</evidence>
<feature type="binding site" evidence="2">
    <location>
        <position position="77"/>
    </location>
    <ligand>
        <name>substrate</name>
    </ligand>
</feature>
<feature type="binding site" evidence="2">
    <location>
        <begin position="200"/>
        <end position="202"/>
    </location>
    <ligand>
        <name>substrate</name>
    </ligand>
</feature>
<feature type="active site" evidence="2">
    <location>
        <position position="28"/>
    </location>
</feature>
<dbReference type="Gene3D" id="3.40.1180.10">
    <property type="entry name" value="Decaprenyl diphosphate synthase-like"/>
    <property type="match status" value="1"/>
</dbReference>
<comment type="cofactor">
    <cofactor evidence="2">
        <name>Mg(2+)</name>
        <dbReference type="ChEBI" id="CHEBI:18420"/>
    </cofactor>
    <text evidence="2">Binds 2 magnesium ions per subunit.</text>
</comment>
<feature type="binding site" evidence="2">
    <location>
        <position position="213"/>
    </location>
    <ligand>
        <name>Mg(2+)</name>
        <dbReference type="ChEBI" id="CHEBI:18420"/>
    </ligand>
</feature>
<dbReference type="PANTHER" id="PTHR10291:SF0">
    <property type="entry name" value="DEHYDRODOLICHYL DIPHOSPHATE SYNTHASE 2"/>
    <property type="match status" value="1"/>
</dbReference>
<dbReference type="GO" id="GO:0016094">
    <property type="term" value="P:polyprenol biosynthetic process"/>
    <property type="evidence" value="ECO:0007669"/>
    <property type="project" value="TreeGrafter"/>
</dbReference>
<name>A0A0G1X607_9BACT</name>
<comment type="similarity">
    <text evidence="2">Belongs to the UPP synthase family.</text>
</comment>
<dbReference type="PATRIC" id="fig|1619022.3.peg.177"/>
<protein>
    <recommendedName>
        <fullName evidence="2">Isoprenyl transferase</fullName>
        <ecNumber evidence="2">2.5.1.-</ecNumber>
    </recommendedName>
</protein>
<feature type="binding site" evidence="2">
    <location>
        <position position="33"/>
    </location>
    <ligand>
        <name>substrate</name>
    </ligand>
</feature>
<comment type="caution">
    <text evidence="3">The sequence shown here is derived from an EMBL/GenBank/DDBJ whole genome shotgun (WGS) entry which is preliminary data.</text>
</comment>
<evidence type="ECO:0000256" key="1">
    <source>
        <dbReference type="ARBA" id="ARBA00022679"/>
    </source>
</evidence>
<dbReference type="InterPro" id="IPR036424">
    <property type="entry name" value="UPP_synth-like_sf"/>
</dbReference>
<dbReference type="Pfam" id="PF01255">
    <property type="entry name" value="Prenyltransf"/>
    <property type="match status" value="1"/>
</dbReference>
<comment type="subunit">
    <text evidence="2">Homodimer.</text>
</comment>
<dbReference type="InterPro" id="IPR001441">
    <property type="entry name" value="UPP_synth-like"/>
</dbReference>
<dbReference type="PANTHER" id="PTHR10291">
    <property type="entry name" value="DEHYDRODOLICHYL DIPHOSPHATE SYNTHASE FAMILY MEMBER"/>
    <property type="match status" value="1"/>
</dbReference>
<dbReference type="EMBL" id="LCPC01000004">
    <property type="protein sequence ID" value="KKU89845.1"/>
    <property type="molecule type" value="Genomic_DNA"/>
</dbReference>
<feature type="active site" description="Proton acceptor" evidence="2">
    <location>
        <position position="76"/>
    </location>
</feature>
<dbReference type="Proteomes" id="UP000034403">
    <property type="component" value="Unassembled WGS sequence"/>
</dbReference>
<feature type="binding site" evidence="2">
    <location>
        <begin position="73"/>
        <end position="75"/>
    </location>
    <ligand>
        <name>substrate</name>
    </ligand>
</feature>
<dbReference type="HAMAP" id="MF_01139">
    <property type="entry name" value="ISPT"/>
    <property type="match status" value="1"/>
</dbReference>
<dbReference type="GO" id="GO:0045547">
    <property type="term" value="F:ditrans,polycis-polyprenyl diphosphate synthase [(2E,6E)-farnesyl diphosphate specific] activity"/>
    <property type="evidence" value="ECO:0007669"/>
    <property type="project" value="TreeGrafter"/>
</dbReference>
<keyword evidence="1 2" id="KW-0808">Transferase</keyword>
<proteinExistence type="inferred from homology"/>
<dbReference type="CDD" id="cd00475">
    <property type="entry name" value="Cis_IPPS"/>
    <property type="match status" value="1"/>
</dbReference>
<sequence length="419" mass="48495">MPRPQPPRTSVSLPPGTVVPNHLAIILDGNRRWARSKGLDPWEGHKAGYLAGKKIAEATRRWGIHTLTVWGFSTENWERNEKEISTIMDLLRRFLAEVREEVVKEDTRFVHLGDKQRLPEDIVAAIKNLEEETRFNKRHVLNVALNYGGRNEIVRTTQKIIDADIPAEQVDEKLFASYLDTADQPYPYVDLFIRPSGEQRTSGLLPWQMTYAEYYWELDHLPDMTPEKLKKAIMDYSCRRRRFGGNDKEEHFKFDPALVAKLELDWRRALDLGEGERLRDLVVRYVKEHYGLSKELAKDAGYYMAKALLYGRSEDWDMAKESLKGLYAIIQKTLGLAMEPEVVAGIQIDGWRRGKVQPSKTLEEHLRQLYAEVFRVSDFQASKAAHLAALAQGEMDKKNWDLAEPLLERFYRALKERVA</sequence>
<feature type="binding site" evidence="2">
    <location>
        <position position="194"/>
    </location>
    <ligand>
        <name>substrate</name>
    </ligand>
</feature>
<dbReference type="EC" id="2.5.1.-" evidence="2"/>
<gene>
    <name evidence="3" type="ORF">UY20_C0004G0027</name>
</gene>
<dbReference type="AlphaFoldDB" id="A0A0G1X607"/>
<dbReference type="GO" id="GO:0000287">
    <property type="term" value="F:magnesium ion binding"/>
    <property type="evidence" value="ECO:0007669"/>
    <property type="project" value="UniProtKB-UniRule"/>
</dbReference>
<reference evidence="3 4" key="1">
    <citation type="journal article" date="2015" name="Nature">
        <title>rRNA introns, odd ribosomes, and small enigmatic genomes across a large radiation of phyla.</title>
        <authorList>
            <person name="Brown C.T."/>
            <person name="Hug L.A."/>
            <person name="Thomas B.C."/>
            <person name="Sharon I."/>
            <person name="Castelle C.J."/>
            <person name="Singh A."/>
            <person name="Wilkins M.J."/>
            <person name="Williams K.H."/>
            <person name="Banfield J.F."/>
        </authorList>
    </citation>
    <scope>NUCLEOTIDE SEQUENCE [LARGE SCALE GENOMIC DNA]</scope>
</reference>
<comment type="caution">
    <text evidence="2">Lacks conserved residue(s) required for the propagation of feature annotation.</text>
</comment>